<sequence length="465" mass="53369">MENQDERLPLSTTPDINADKIDDSLENKAEFTSTYPLQNMTSRQGYRDDIEMSDVETCEIDSSNMSFGRTSRFLMVGMVGMCLIAGSIIAKVSRSPDRYQFVKNENAMAFGTEDQSIPTAAPSRLIDKVIPGTEYEDTTTFSDYSSMEISTEEKKSKKRKHPKHPPKTYPDFSFYVMGDIPYNSDEEKLLKRQLTKISHDVESGIDDAAFIAHVGDLLDDSTTKCKEDVYDRVSAIMKENSVLPILPVPGNNDWDECPNPEQAHEYFNKYYIPLEEQWADTSELPSMVERSPKRQENFALFVDGIMFFGLHLMPRRNAELDEELGTERQEVLQDDFQWVHDYIDKYIHKLRVVIAFGHSGDGKDIAFHKVNRKLRHYGVSLFLFQGDEHLFKIRSNFGYPDDHDWNNCWRITVDQGGIAPPLKVTVRGNEGESDHRFIAENEDQTVFDDIVKIDRRGGTYVIKNS</sequence>
<keyword evidence="2" id="KW-0472">Membrane</keyword>
<evidence type="ECO:0000256" key="2">
    <source>
        <dbReference type="SAM" id="Phobius"/>
    </source>
</evidence>
<dbReference type="InterPro" id="IPR029052">
    <property type="entry name" value="Metallo-depent_PP-like"/>
</dbReference>
<feature type="transmembrane region" description="Helical" evidence="2">
    <location>
        <begin position="73"/>
        <end position="90"/>
    </location>
</feature>
<accession>A0A7S1YTS0</accession>
<dbReference type="InterPro" id="IPR051918">
    <property type="entry name" value="STPP_CPPED1"/>
</dbReference>
<protein>
    <recommendedName>
        <fullName evidence="4">Calcineurin-like phosphoesterase domain-containing protein</fullName>
    </recommendedName>
</protein>
<dbReference type="EMBL" id="HBGN01008397">
    <property type="protein sequence ID" value="CAD9319363.1"/>
    <property type="molecule type" value="Transcribed_RNA"/>
</dbReference>
<feature type="compositionally biased region" description="Basic residues" evidence="1">
    <location>
        <begin position="156"/>
        <end position="166"/>
    </location>
</feature>
<gene>
    <name evidence="3" type="ORF">DBRI1063_LOCUS5373</name>
</gene>
<evidence type="ECO:0008006" key="4">
    <source>
        <dbReference type="Google" id="ProtNLM"/>
    </source>
</evidence>
<dbReference type="SUPFAM" id="SSF56300">
    <property type="entry name" value="Metallo-dependent phosphatases"/>
    <property type="match status" value="1"/>
</dbReference>
<dbReference type="PANTHER" id="PTHR43143:SF1">
    <property type="entry name" value="SERINE_THREONINE-PROTEIN PHOSPHATASE CPPED1"/>
    <property type="match status" value="1"/>
</dbReference>
<dbReference type="AlphaFoldDB" id="A0A7S1YTS0"/>
<organism evidence="3">
    <name type="scientific">Ditylum brightwellii</name>
    <dbReference type="NCBI Taxonomy" id="49249"/>
    <lineage>
        <taxon>Eukaryota</taxon>
        <taxon>Sar</taxon>
        <taxon>Stramenopiles</taxon>
        <taxon>Ochrophyta</taxon>
        <taxon>Bacillariophyta</taxon>
        <taxon>Mediophyceae</taxon>
        <taxon>Lithodesmiophycidae</taxon>
        <taxon>Lithodesmiales</taxon>
        <taxon>Lithodesmiaceae</taxon>
        <taxon>Ditylum</taxon>
    </lineage>
</organism>
<evidence type="ECO:0000313" key="3">
    <source>
        <dbReference type="EMBL" id="CAD9319363.1"/>
    </source>
</evidence>
<feature type="region of interest" description="Disordered" evidence="1">
    <location>
        <begin position="144"/>
        <end position="166"/>
    </location>
</feature>
<keyword evidence="2" id="KW-1133">Transmembrane helix</keyword>
<keyword evidence="2" id="KW-0812">Transmembrane</keyword>
<reference evidence="3" key="1">
    <citation type="submission" date="2021-01" db="EMBL/GenBank/DDBJ databases">
        <authorList>
            <person name="Corre E."/>
            <person name="Pelletier E."/>
            <person name="Niang G."/>
            <person name="Scheremetjew M."/>
            <person name="Finn R."/>
            <person name="Kale V."/>
            <person name="Holt S."/>
            <person name="Cochrane G."/>
            <person name="Meng A."/>
            <person name="Brown T."/>
            <person name="Cohen L."/>
        </authorList>
    </citation>
    <scope>NUCLEOTIDE SEQUENCE</scope>
    <source>
        <strain evidence="3">Pop2</strain>
    </source>
</reference>
<name>A0A7S1YTS0_9STRA</name>
<dbReference type="Gene3D" id="3.60.21.10">
    <property type="match status" value="1"/>
</dbReference>
<evidence type="ECO:0000256" key="1">
    <source>
        <dbReference type="SAM" id="MobiDB-lite"/>
    </source>
</evidence>
<dbReference type="PANTHER" id="PTHR43143">
    <property type="entry name" value="METALLOPHOSPHOESTERASE, CALCINEURIN SUPERFAMILY"/>
    <property type="match status" value="1"/>
</dbReference>
<proteinExistence type="predicted"/>